<evidence type="ECO:0000313" key="4">
    <source>
        <dbReference type="Proteomes" id="UP001517367"/>
    </source>
</evidence>
<protein>
    <submittedName>
        <fullName evidence="3">Acyltransferase family protein</fullName>
        <ecNumber evidence="3">2.3.-.-</ecNumber>
    </submittedName>
</protein>
<organism evidence="3 4">
    <name type="scientific">Pedobacter helvus</name>
    <dbReference type="NCBI Taxonomy" id="2563444"/>
    <lineage>
        <taxon>Bacteria</taxon>
        <taxon>Pseudomonadati</taxon>
        <taxon>Bacteroidota</taxon>
        <taxon>Sphingobacteriia</taxon>
        <taxon>Sphingobacteriales</taxon>
        <taxon>Sphingobacteriaceae</taxon>
        <taxon>Pedobacter</taxon>
    </lineage>
</organism>
<gene>
    <name evidence="3" type="ORF">E5L68_017295</name>
</gene>
<feature type="transmembrane region" description="Helical" evidence="1">
    <location>
        <begin position="173"/>
        <end position="190"/>
    </location>
</feature>
<proteinExistence type="predicted"/>
<feature type="transmembrane region" description="Helical" evidence="1">
    <location>
        <begin position="90"/>
        <end position="107"/>
    </location>
</feature>
<feature type="transmembrane region" description="Helical" evidence="1">
    <location>
        <begin position="145"/>
        <end position="166"/>
    </location>
</feature>
<dbReference type="PANTHER" id="PTHR23028:SF53">
    <property type="entry name" value="ACYL_TRANSF_3 DOMAIN-CONTAINING PROTEIN"/>
    <property type="match status" value="1"/>
</dbReference>
<dbReference type="InterPro" id="IPR002656">
    <property type="entry name" value="Acyl_transf_3_dom"/>
</dbReference>
<feature type="transmembrane region" description="Helical" evidence="1">
    <location>
        <begin position="196"/>
        <end position="217"/>
    </location>
</feature>
<keyword evidence="1" id="KW-1133">Transmembrane helix</keyword>
<dbReference type="InterPro" id="IPR050879">
    <property type="entry name" value="Acyltransferase_3"/>
</dbReference>
<feature type="transmembrane region" description="Helical" evidence="1">
    <location>
        <begin position="229"/>
        <end position="248"/>
    </location>
</feature>
<keyword evidence="4" id="KW-1185">Reference proteome</keyword>
<feature type="transmembrane region" description="Helical" evidence="1">
    <location>
        <begin position="51"/>
        <end position="69"/>
    </location>
</feature>
<sequence length="358" mass="42486">MVVNKFHIKNIDAIRGLAAIIVVISHIPYRINSNSYLYLKPLGSLITNAQIAVYIFFTLSGFLITKLILKERDFSLKSFYLKRLYRIWPLYFLIFFLNFFVVFPFISRSNNFNHYSFLQHLFFLSNFNIYDIHVNKYLVFSPFNITWSVAIEEQFYLFWPLIFIFLTNNSGRIIIISSLLMGTLLLSYSIEKTTGWSYYRTELAIPYLSSGALLAFYQNRFSDLKTFKINKILNFIIYMFMVCHFSNALLYDNFLIYHLVNLGLINYLLFEQTKNSNSIFNCDKIPFLKSLGRISYGVYMLHPLCLYFVNGVLTKYVNNDYIYNLLITVFSFPLIFLISYISFNYFESYFLKLKHKLD</sequence>
<feature type="transmembrane region" description="Helical" evidence="1">
    <location>
        <begin position="321"/>
        <end position="346"/>
    </location>
</feature>
<dbReference type="EC" id="2.3.-.-" evidence="3"/>
<comment type="caution">
    <text evidence="3">The sequence shown here is derived from an EMBL/GenBank/DDBJ whole genome shotgun (WGS) entry which is preliminary data.</text>
</comment>
<evidence type="ECO:0000259" key="2">
    <source>
        <dbReference type="Pfam" id="PF01757"/>
    </source>
</evidence>
<keyword evidence="3" id="KW-0808">Transferase</keyword>
<dbReference type="Proteomes" id="UP001517367">
    <property type="component" value="Unassembled WGS sequence"/>
</dbReference>
<dbReference type="PANTHER" id="PTHR23028">
    <property type="entry name" value="ACETYLTRANSFERASE"/>
    <property type="match status" value="1"/>
</dbReference>
<dbReference type="Pfam" id="PF01757">
    <property type="entry name" value="Acyl_transf_3"/>
    <property type="match status" value="1"/>
</dbReference>
<reference evidence="3 4" key="1">
    <citation type="submission" date="2024-12" db="EMBL/GenBank/DDBJ databases">
        <authorList>
            <person name="Hu S."/>
        </authorList>
    </citation>
    <scope>NUCLEOTIDE SEQUENCE [LARGE SCALE GENOMIC DNA]</scope>
    <source>
        <strain evidence="3 4">P-25</strain>
    </source>
</reference>
<feature type="transmembrane region" description="Helical" evidence="1">
    <location>
        <begin position="291"/>
        <end position="309"/>
    </location>
</feature>
<keyword evidence="1" id="KW-0812">Transmembrane</keyword>
<dbReference type="GO" id="GO:0016746">
    <property type="term" value="F:acyltransferase activity"/>
    <property type="evidence" value="ECO:0007669"/>
    <property type="project" value="UniProtKB-KW"/>
</dbReference>
<accession>A0ABW9JML1</accession>
<feature type="transmembrane region" description="Helical" evidence="1">
    <location>
        <begin position="12"/>
        <end position="31"/>
    </location>
</feature>
<dbReference type="EMBL" id="SRMP02000045">
    <property type="protein sequence ID" value="MFN0293151.1"/>
    <property type="molecule type" value="Genomic_DNA"/>
</dbReference>
<dbReference type="RefSeq" id="WP_138728839.1">
    <property type="nucleotide sequence ID" value="NZ_SRMP02000045.1"/>
</dbReference>
<keyword evidence="3" id="KW-0012">Acyltransferase</keyword>
<evidence type="ECO:0000256" key="1">
    <source>
        <dbReference type="SAM" id="Phobius"/>
    </source>
</evidence>
<keyword evidence="1" id="KW-0472">Membrane</keyword>
<name>A0ABW9JML1_9SPHI</name>
<feature type="domain" description="Acyltransferase 3" evidence="2">
    <location>
        <begin position="9"/>
        <end position="341"/>
    </location>
</feature>
<evidence type="ECO:0000313" key="3">
    <source>
        <dbReference type="EMBL" id="MFN0293151.1"/>
    </source>
</evidence>